<gene>
    <name evidence="1" type="ORF">KSX_84550</name>
</gene>
<accession>A0A8J3MVG8</accession>
<name>A0A8J3MVG8_9CHLR</name>
<dbReference type="AlphaFoldDB" id="A0A8J3MVG8"/>
<comment type="caution">
    <text evidence="1">The sequence shown here is derived from an EMBL/GenBank/DDBJ whole genome shotgun (WGS) entry which is preliminary data.</text>
</comment>
<dbReference type="EMBL" id="BNJF01000008">
    <property type="protein sequence ID" value="GHO50292.1"/>
    <property type="molecule type" value="Genomic_DNA"/>
</dbReference>
<dbReference type="Proteomes" id="UP000612362">
    <property type="component" value="Unassembled WGS sequence"/>
</dbReference>
<evidence type="ECO:0000313" key="1">
    <source>
        <dbReference type="EMBL" id="GHO50292.1"/>
    </source>
</evidence>
<reference evidence="1" key="1">
    <citation type="submission" date="2020-10" db="EMBL/GenBank/DDBJ databases">
        <title>Taxonomic study of unclassified bacteria belonging to the class Ktedonobacteria.</title>
        <authorList>
            <person name="Yabe S."/>
            <person name="Wang C.M."/>
            <person name="Zheng Y."/>
            <person name="Sakai Y."/>
            <person name="Cavaletti L."/>
            <person name="Monciardini P."/>
            <person name="Donadio S."/>
        </authorList>
    </citation>
    <scope>NUCLEOTIDE SEQUENCE</scope>
    <source>
        <strain evidence="1">SOSP1-1</strain>
    </source>
</reference>
<evidence type="ECO:0000313" key="2">
    <source>
        <dbReference type="Proteomes" id="UP000612362"/>
    </source>
</evidence>
<keyword evidence="2" id="KW-1185">Reference proteome</keyword>
<sequence>MKDGVVNHGSVEALGNTSAEVQHDMPGGLHQRAGLYLKQQLGIFVRRTAHIHACLAWTAGAM</sequence>
<proteinExistence type="predicted"/>
<protein>
    <submittedName>
        <fullName evidence="1">Uncharacterized protein</fullName>
    </submittedName>
</protein>
<organism evidence="1 2">
    <name type="scientific">Ktedonospora formicarum</name>
    <dbReference type="NCBI Taxonomy" id="2778364"/>
    <lineage>
        <taxon>Bacteria</taxon>
        <taxon>Bacillati</taxon>
        <taxon>Chloroflexota</taxon>
        <taxon>Ktedonobacteria</taxon>
        <taxon>Ktedonobacterales</taxon>
        <taxon>Ktedonobacteraceae</taxon>
        <taxon>Ktedonospora</taxon>
    </lineage>
</organism>